<name>A0ABX8QZH2_9ACTN</name>
<accession>A0ABX8QZH2</accession>
<keyword evidence="1" id="KW-0732">Signal</keyword>
<keyword evidence="3" id="KW-1185">Reference proteome</keyword>
<organism evidence="2 3">
    <name type="scientific">Actinomadura graeca</name>
    <dbReference type="NCBI Taxonomy" id="2750812"/>
    <lineage>
        <taxon>Bacteria</taxon>
        <taxon>Bacillati</taxon>
        <taxon>Actinomycetota</taxon>
        <taxon>Actinomycetes</taxon>
        <taxon>Streptosporangiales</taxon>
        <taxon>Thermomonosporaceae</taxon>
        <taxon>Actinomadura</taxon>
    </lineage>
</organism>
<proteinExistence type="predicted"/>
<dbReference type="EMBL" id="CP059572">
    <property type="protein sequence ID" value="QXJ23409.1"/>
    <property type="molecule type" value="Genomic_DNA"/>
</dbReference>
<dbReference type="Gene3D" id="2.60.20.10">
    <property type="entry name" value="Crystallins"/>
    <property type="match status" value="1"/>
</dbReference>
<evidence type="ECO:0000256" key="1">
    <source>
        <dbReference type="SAM" id="SignalP"/>
    </source>
</evidence>
<feature type="signal peptide" evidence="1">
    <location>
        <begin position="1"/>
        <end position="28"/>
    </location>
</feature>
<dbReference type="Proteomes" id="UP001049518">
    <property type="component" value="Chromosome"/>
</dbReference>
<dbReference type="Pfam" id="PF03995">
    <property type="entry name" value="Inhibitor_I36"/>
    <property type="match status" value="1"/>
</dbReference>
<evidence type="ECO:0000313" key="3">
    <source>
        <dbReference type="Proteomes" id="UP001049518"/>
    </source>
</evidence>
<feature type="chain" id="PRO_5047388572" evidence="1">
    <location>
        <begin position="29"/>
        <end position="118"/>
    </location>
</feature>
<dbReference type="SUPFAM" id="SSF49695">
    <property type="entry name" value="gamma-Crystallin-like"/>
    <property type="match status" value="1"/>
</dbReference>
<evidence type="ECO:0000313" key="2">
    <source>
        <dbReference type="EMBL" id="QXJ23409.1"/>
    </source>
</evidence>
<sequence>MQTPSRIAFAVAAITTGALMGTVVPASADDSCPAGALCVWEHANFQGHKGVFYEPQPDLTRQGLDKNISSLKNHDNEDWCLYAGKYYGGADGRALSGRDLPTLGVFDDLTRSLQPCPY</sequence>
<protein>
    <submittedName>
        <fullName evidence="2">Peptidase inhibitor family I36 protein</fullName>
    </submittedName>
</protein>
<dbReference type="InterPro" id="IPR011024">
    <property type="entry name" value="G_crystallin-like"/>
</dbReference>
<dbReference type="RefSeq" id="WP_231329097.1">
    <property type="nucleotide sequence ID" value="NZ_CP059572.1"/>
</dbReference>
<gene>
    <name evidence="2" type="ORF">AGRA3207_004556</name>
</gene>
<reference evidence="2" key="1">
    <citation type="submission" date="2020-07" db="EMBL/GenBank/DDBJ databases">
        <authorList>
            <person name="Tarantini F.S."/>
            <person name="Hong K.W."/>
            <person name="Chan K.G."/>
        </authorList>
    </citation>
    <scope>NUCLEOTIDE SEQUENCE</scope>
    <source>
        <strain evidence="2">32-07</strain>
    </source>
</reference>